<dbReference type="GO" id="GO:0046872">
    <property type="term" value="F:metal ion binding"/>
    <property type="evidence" value="ECO:0007669"/>
    <property type="project" value="UniProtKB-KW"/>
</dbReference>
<dbReference type="SUPFAM" id="SSF142019">
    <property type="entry name" value="Nqo1 FMN-binding domain-like"/>
    <property type="match status" value="1"/>
</dbReference>
<keyword evidence="1" id="KW-0813">Transport</keyword>
<keyword evidence="4" id="KW-0677">Repeat</keyword>
<evidence type="ECO:0000313" key="11">
    <source>
        <dbReference type="Proteomes" id="UP000255101"/>
    </source>
</evidence>
<evidence type="ECO:0000256" key="7">
    <source>
        <dbReference type="ARBA" id="ARBA00023014"/>
    </source>
</evidence>
<gene>
    <name evidence="10" type="primary">rnfC_3</name>
    <name evidence="10" type="ORF">NCTC11460_01983</name>
</gene>
<dbReference type="Proteomes" id="UP000255101">
    <property type="component" value="Unassembled WGS sequence"/>
</dbReference>
<feature type="domain" description="NADH-ubiquinone oxidoreductase 51kDa subunit FMN-binding" evidence="8">
    <location>
        <begin position="85"/>
        <end position="228"/>
    </location>
</feature>
<dbReference type="InterPro" id="IPR011538">
    <property type="entry name" value="Nuo51_FMN-bd"/>
</dbReference>
<evidence type="ECO:0000256" key="3">
    <source>
        <dbReference type="ARBA" id="ARBA00022723"/>
    </source>
</evidence>
<evidence type="ECO:0000259" key="9">
    <source>
        <dbReference type="Pfam" id="PF13375"/>
    </source>
</evidence>
<dbReference type="InterPro" id="IPR026902">
    <property type="entry name" value="RnfC_N"/>
</dbReference>
<evidence type="ECO:0000256" key="5">
    <source>
        <dbReference type="ARBA" id="ARBA00022982"/>
    </source>
</evidence>
<keyword evidence="2" id="KW-0004">4Fe-4S</keyword>
<dbReference type="PANTHER" id="PTHR43034">
    <property type="entry name" value="ION-TRANSLOCATING OXIDOREDUCTASE COMPLEX SUBUNIT C"/>
    <property type="match status" value="1"/>
</dbReference>
<keyword evidence="3" id="KW-0479">Metal-binding</keyword>
<protein>
    <submittedName>
        <fullName evidence="10">Nitrogen fixation protein rnfC</fullName>
    </submittedName>
</protein>
<proteinExistence type="predicted"/>
<dbReference type="Pfam" id="PF01512">
    <property type="entry name" value="Complex1_51K"/>
    <property type="match status" value="1"/>
</dbReference>
<dbReference type="Gene3D" id="3.40.50.11540">
    <property type="entry name" value="NADH-ubiquinone oxidoreductase 51kDa subunit"/>
    <property type="match status" value="1"/>
</dbReference>
<dbReference type="AlphaFoldDB" id="A0A379CID5"/>
<dbReference type="PANTHER" id="PTHR43034:SF2">
    <property type="entry name" value="ION-TRANSLOCATING OXIDOREDUCTASE COMPLEX SUBUNIT C"/>
    <property type="match status" value="1"/>
</dbReference>
<keyword evidence="7" id="KW-0411">Iron-sulfur</keyword>
<dbReference type="EMBL" id="UGTB01000004">
    <property type="protein sequence ID" value="SUB61988.1"/>
    <property type="molecule type" value="Genomic_DNA"/>
</dbReference>
<dbReference type="Pfam" id="PF13375">
    <property type="entry name" value="RnfC_N"/>
    <property type="match status" value="1"/>
</dbReference>
<organism evidence="10 11">
    <name type="scientific">Peptostreptococcus anaerobius</name>
    <dbReference type="NCBI Taxonomy" id="1261"/>
    <lineage>
        <taxon>Bacteria</taxon>
        <taxon>Bacillati</taxon>
        <taxon>Bacillota</taxon>
        <taxon>Clostridia</taxon>
        <taxon>Peptostreptococcales</taxon>
        <taxon>Peptostreptococcaceae</taxon>
        <taxon>Peptostreptococcus</taxon>
    </lineage>
</organism>
<name>A0A379CID5_9FIRM</name>
<dbReference type="GO" id="GO:0016020">
    <property type="term" value="C:membrane"/>
    <property type="evidence" value="ECO:0007669"/>
    <property type="project" value="InterPro"/>
</dbReference>
<evidence type="ECO:0000256" key="6">
    <source>
        <dbReference type="ARBA" id="ARBA00023004"/>
    </source>
</evidence>
<dbReference type="InterPro" id="IPR031001">
    <property type="entry name" value="PR_assoc_PrdC"/>
</dbReference>
<dbReference type="InterPro" id="IPR010208">
    <property type="entry name" value="Ion_transpt_RnfC/RsxC"/>
</dbReference>
<evidence type="ECO:0000256" key="4">
    <source>
        <dbReference type="ARBA" id="ARBA00022737"/>
    </source>
</evidence>
<keyword evidence="5" id="KW-0249">Electron transport</keyword>
<reference evidence="10 11" key="1">
    <citation type="submission" date="2018-06" db="EMBL/GenBank/DDBJ databases">
        <authorList>
            <consortium name="Pathogen Informatics"/>
            <person name="Doyle S."/>
        </authorList>
    </citation>
    <scope>NUCLEOTIDE SEQUENCE [LARGE SCALE GENOMIC DNA]</scope>
    <source>
        <strain evidence="10 11">NCTC11460</strain>
    </source>
</reference>
<accession>A0A379CID5</accession>
<evidence type="ECO:0000256" key="2">
    <source>
        <dbReference type="ARBA" id="ARBA00022485"/>
    </source>
</evidence>
<evidence type="ECO:0000256" key="1">
    <source>
        <dbReference type="ARBA" id="ARBA00022448"/>
    </source>
</evidence>
<sequence>MQKYYDFLLSQGVGAPSQPVVKEGEEVKRGQLIAKCPEEKLGSNLHTSVSGKVSEINDKEIRIEAFEDQPSDYVKLTSDSPLDLVKESGMVGLGGAGFPTHVKLGKKFEKDGLVIVNAAECEPILGHNIAFIEKNPGYVIKALKTVMDIVNAENGVIGIKETHLEAIELLNKSIDTDKISVKPLANVYPMGEERALIREVLGRLLLVDQLPLEADSIVINLETVCRIQDAVEFKKPLIDKNLTVAGKINGEIIKTFEDIPIGTRVEEIIDMAGGISTQDYGEIIMGGPYTGKRTYLDRPIVKTTGGILVAEEFWKGPEKIGLLVCACGANKERLEEIAESMGSQVVGVDYCKQAIEMKNGSRKCENPGICPGQVAKVMKLKKDGAQAILISNCTDCSNTVMSCAPQMKLPVYHCTDGALRAVNMKLIRRIKEK</sequence>
<dbReference type="NCBIfam" id="TIGR04481">
    <property type="entry name" value="PR_assoc_PrdC"/>
    <property type="match status" value="1"/>
</dbReference>
<keyword evidence="6" id="KW-0408">Iron</keyword>
<evidence type="ECO:0000313" key="10">
    <source>
        <dbReference type="EMBL" id="SUB61988.1"/>
    </source>
</evidence>
<dbReference type="GO" id="GO:0051539">
    <property type="term" value="F:4 iron, 4 sulfur cluster binding"/>
    <property type="evidence" value="ECO:0007669"/>
    <property type="project" value="UniProtKB-KW"/>
</dbReference>
<dbReference type="SUPFAM" id="SSF142984">
    <property type="entry name" value="Nqo1 middle domain-like"/>
    <property type="match status" value="1"/>
</dbReference>
<feature type="domain" description="RnfC Barrel sandwich hybrid" evidence="9">
    <location>
        <begin position="7"/>
        <end position="61"/>
    </location>
</feature>
<dbReference type="GO" id="GO:0009055">
    <property type="term" value="F:electron transfer activity"/>
    <property type="evidence" value="ECO:0007669"/>
    <property type="project" value="InterPro"/>
</dbReference>
<dbReference type="RefSeq" id="WP_019595375.1">
    <property type="nucleotide sequence ID" value="NZ_FOVA01000005.1"/>
</dbReference>
<dbReference type="InterPro" id="IPR037225">
    <property type="entry name" value="Nuo51_FMN-bd_sf"/>
</dbReference>
<evidence type="ECO:0000259" key="8">
    <source>
        <dbReference type="Pfam" id="PF01512"/>
    </source>
</evidence>